<dbReference type="PANTHER" id="PTHR33286:SF41">
    <property type="entry name" value="PROTEASE INHIBITOR_SEED STORAGE_LIPID TRANSFER FAMILY PROTEIN"/>
    <property type="match status" value="1"/>
</dbReference>
<evidence type="ECO:0000313" key="4">
    <source>
        <dbReference type="Proteomes" id="UP000030689"/>
    </source>
</evidence>
<dbReference type="Pfam" id="PF14368">
    <property type="entry name" value="LTP_2"/>
    <property type="match status" value="1"/>
</dbReference>
<dbReference type="Gene3D" id="1.10.110.10">
    <property type="entry name" value="Plant lipid-transfer and hydrophobic proteins"/>
    <property type="match status" value="1"/>
</dbReference>
<dbReference type="Gramene" id="ESQ47449">
    <property type="protein sequence ID" value="ESQ47449"/>
    <property type="gene ID" value="EUTSA_v10022046mg"/>
</dbReference>
<dbReference type="InterPro" id="IPR016140">
    <property type="entry name" value="Bifunc_inhib/LTP/seed_store"/>
</dbReference>
<feature type="chain" id="PRO_5004722000" description="Bifunctional inhibitor/plant lipid transfer protein/seed storage helical domain-containing protein" evidence="1">
    <location>
        <begin position="20"/>
        <end position="110"/>
    </location>
</feature>
<dbReference type="EMBL" id="KI517408">
    <property type="protein sequence ID" value="ESQ47449.1"/>
    <property type="molecule type" value="Genomic_DNA"/>
</dbReference>
<feature type="signal peptide" evidence="1">
    <location>
        <begin position="1"/>
        <end position="19"/>
    </location>
</feature>
<dbReference type="Proteomes" id="UP000030689">
    <property type="component" value="Unassembled WGS sequence"/>
</dbReference>
<accession>V4LUD3</accession>
<dbReference type="AlphaFoldDB" id="V4LUD3"/>
<dbReference type="SUPFAM" id="SSF47699">
    <property type="entry name" value="Bifunctional inhibitor/lipid-transfer protein/seed storage 2S albumin"/>
    <property type="match status" value="1"/>
</dbReference>
<evidence type="ECO:0000313" key="3">
    <source>
        <dbReference type="EMBL" id="ESQ47449.1"/>
    </source>
</evidence>
<protein>
    <recommendedName>
        <fullName evidence="2">Bifunctional inhibitor/plant lipid transfer protein/seed storage helical domain-containing protein</fullName>
    </recommendedName>
</protein>
<dbReference type="KEGG" id="eus:EUTSA_v10022046mg"/>
<evidence type="ECO:0000256" key="1">
    <source>
        <dbReference type="SAM" id="SignalP"/>
    </source>
</evidence>
<dbReference type="OMA" id="CACKNIT"/>
<keyword evidence="1" id="KW-0732">Signal</keyword>
<reference evidence="3 4" key="1">
    <citation type="journal article" date="2013" name="Front. Plant Sci.">
        <title>The Reference Genome of the Halophytic Plant Eutrema salsugineum.</title>
        <authorList>
            <person name="Yang R."/>
            <person name="Jarvis D.E."/>
            <person name="Chen H."/>
            <person name="Beilstein M.A."/>
            <person name="Grimwood J."/>
            <person name="Jenkins J."/>
            <person name="Shu S."/>
            <person name="Prochnik S."/>
            <person name="Xin M."/>
            <person name="Ma C."/>
            <person name="Schmutz J."/>
            <person name="Wing R.A."/>
            <person name="Mitchell-Olds T."/>
            <person name="Schumaker K.S."/>
            <person name="Wang X."/>
        </authorList>
    </citation>
    <scope>NUCLEOTIDE SEQUENCE [LARGE SCALE GENOMIC DNA]</scope>
</reference>
<gene>
    <name evidence="3" type="ORF">EUTSA_v10022046mg</name>
</gene>
<dbReference type="InterPro" id="IPR036312">
    <property type="entry name" value="Bifun_inhib/LTP/seed_sf"/>
</dbReference>
<proteinExistence type="predicted"/>
<keyword evidence="4" id="KW-1185">Reference proteome</keyword>
<feature type="domain" description="Bifunctional inhibitor/plant lipid transfer protein/seed storage helical" evidence="2">
    <location>
        <begin position="15"/>
        <end position="95"/>
    </location>
</feature>
<evidence type="ECO:0000259" key="2">
    <source>
        <dbReference type="Pfam" id="PF14368"/>
    </source>
</evidence>
<sequence length="110" mass="12213">MMMKIYAIMFVLLVATTMSFQPYKGCSQTKGYEDMVYCARSLRLNSPFIPPIPQCCQNLKMDNMFCLCEAVIPIFAQNFDVNKLGLVNHACGDLLGPGFHCGIYTIPGSA</sequence>
<organism evidence="3 4">
    <name type="scientific">Eutrema salsugineum</name>
    <name type="common">Saltwater cress</name>
    <name type="synonym">Sisymbrium salsugineum</name>
    <dbReference type="NCBI Taxonomy" id="72664"/>
    <lineage>
        <taxon>Eukaryota</taxon>
        <taxon>Viridiplantae</taxon>
        <taxon>Streptophyta</taxon>
        <taxon>Embryophyta</taxon>
        <taxon>Tracheophyta</taxon>
        <taxon>Spermatophyta</taxon>
        <taxon>Magnoliopsida</taxon>
        <taxon>eudicotyledons</taxon>
        <taxon>Gunneridae</taxon>
        <taxon>Pentapetalae</taxon>
        <taxon>rosids</taxon>
        <taxon>malvids</taxon>
        <taxon>Brassicales</taxon>
        <taxon>Brassicaceae</taxon>
        <taxon>Eutremeae</taxon>
        <taxon>Eutrema</taxon>
    </lineage>
</organism>
<name>V4LUD3_EUTSA</name>
<dbReference type="PANTHER" id="PTHR33286">
    <property type="entry name" value="BIFUNCTIONAL INHIBITOR/LIPID-TRANSFER PROTEIN/SEED STORAGE 2S ALBUMIN SUPERFAMILY PROTEIN"/>
    <property type="match status" value="1"/>
</dbReference>